<evidence type="ECO:0000256" key="16">
    <source>
        <dbReference type="PROSITE-ProRule" id="PRU00209"/>
    </source>
</evidence>
<evidence type="ECO:0000256" key="11">
    <source>
        <dbReference type="ARBA" id="ARBA00022884"/>
    </source>
</evidence>
<dbReference type="InterPro" id="IPR005146">
    <property type="entry name" value="B3/B4_tRNA-bd"/>
</dbReference>
<evidence type="ECO:0000259" key="19">
    <source>
        <dbReference type="PROSITE" id="PS51483"/>
    </source>
</evidence>
<evidence type="ECO:0000313" key="21">
    <source>
        <dbReference type="Proteomes" id="UP000063781"/>
    </source>
</evidence>
<dbReference type="GO" id="GO:0016740">
    <property type="term" value="F:transferase activity"/>
    <property type="evidence" value="ECO:0007669"/>
    <property type="project" value="UniProtKB-ARBA"/>
</dbReference>
<comment type="subcellular location">
    <subcellularLocation>
        <location evidence="1 15">Cytoplasm</location>
    </subcellularLocation>
</comment>
<dbReference type="Gene3D" id="2.40.50.140">
    <property type="entry name" value="Nucleic acid-binding proteins"/>
    <property type="match status" value="1"/>
</dbReference>
<reference evidence="20 21" key="1">
    <citation type="submission" date="2015-10" db="EMBL/GenBank/DDBJ databases">
        <title>Erysipelothrix larvae sp. LV19 isolated from the larval gut of the rhinoceros beetle, Trypoxylus dichotomus.</title>
        <authorList>
            <person name="Lim S."/>
            <person name="Kim B.-C."/>
        </authorList>
    </citation>
    <scope>NUCLEOTIDE SEQUENCE [LARGE SCALE GENOMIC DNA]</scope>
    <source>
        <strain evidence="20 21">LV19</strain>
    </source>
</reference>
<dbReference type="InterPro" id="IPR012340">
    <property type="entry name" value="NA-bd_OB-fold"/>
</dbReference>
<dbReference type="InterPro" id="IPR004532">
    <property type="entry name" value="Phe-tRNA-ligase_IIc_bsu_bact"/>
</dbReference>
<dbReference type="InterPro" id="IPR036690">
    <property type="entry name" value="Fdx_antiC-bd_sf"/>
</dbReference>
<evidence type="ECO:0000256" key="5">
    <source>
        <dbReference type="ARBA" id="ARBA00022555"/>
    </source>
</evidence>
<proteinExistence type="inferred from homology"/>
<dbReference type="InterPro" id="IPR002547">
    <property type="entry name" value="tRNA-bd_dom"/>
</dbReference>
<evidence type="ECO:0000256" key="7">
    <source>
        <dbReference type="ARBA" id="ARBA00022723"/>
    </source>
</evidence>
<evidence type="ECO:0000256" key="13">
    <source>
        <dbReference type="ARBA" id="ARBA00023146"/>
    </source>
</evidence>
<keyword evidence="10 15" id="KW-0460">Magnesium</keyword>
<dbReference type="SMART" id="SM00874">
    <property type="entry name" value="B5"/>
    <property type="match status" value="1"/>
</dbReference>
<dbReference type="STRING" id="1514105.AOC36_04575"/>
<dbReference type="SUPFAM" id="SSF50249">
    <property type="entry name" value="Nucleic acid-binding proteins"/>
    <property type="match status" value="1"/>
</dbReference>
<dbReference type="SUPFAM" id="SSF46955">
    <property type="entry name" value="Putative DNA-binding domain"/>
    <property type="match status" value="1"/>
</dbReference>
<dbReference type="SUPFAM" id="SSF55681">
    <property type="entry name" value="Class II aaRS and biotin synthetases"/>
    <property type="match status" value="1"/>
</dbReference>
<dbReference type="Proteomes" id="UP000063781">
    <property type="component" value="Chromosome"/>
</dbReference>
<dbReference type="GO" id="GO:0006432">
    <property type="term" value="P:phenylalanyl-tRNA aminoacylation"/>
    <property type="evidence" value="ECO:0007669"/>
    <property type="project" value="UniProtKB-UniRule"/>
</dbReference>
<keyword evidence="9 15" id="KW-0067">ATP-binding</keyword>
<dbReference type="InterPro" id="IPR041616">
    <property type="entry name" value="PheRS_beta_core"/>
</dbReference>
<dbReference type="FunFam" id="2.40.50.140:FF:000045">
    <property type="entry name" value="Phenylalanine--tRNA ligase beta subunit"/>
    <property type="match status" value="1"/>
</dbReference>
<dbReference type="GO" id="GO:0140096">
    <property type="term" value="F:catalytic activity, acting on a protein"/>
    <property type="evidence" value="ECO:0007669"/>
    <property type="project" value="UniProtKB-ARBA"/>
</dbReference>
<dbReference type="SMART" id="SM00896">
    <property type="entry name" value="FDX-ACB"/>
    <property type="match status" value="1"/>
</dbReference>
<dbReference type="PANTHER" id="PTHR10947">
    <property type="entry name" value="PHENYLALANYL-TRNA SYNTHETASE BETA CHAIN AND LEUCINE-RICH REPEAT-CONTAINING PROTEIN 47"/>
    <property type="match status" value="1"/>
</dbReference>
<protein>
    <recommendedName>
        <fullName evidence="15">Phenylalanine--tRNA ligase beta subunit</fullName>
        <ecNumber evidence="15">6.1.1.20</ecNumber>
    </recommendedName>
    <alternativeName>
        <fullName evidence="15">Phenylalanyl-tRNA synthetase beta subunit</fullName>
        <shortName evidence="15">PheRS</shortName>
    </alternativeName>
</protein>
<dbReference type="RefSeq" id="WP_067631873.1">
    <property type="nucleotide sequence ID" value="NZ_CP013213.1"/>
</dbReference>
<dbReference type="InterPro" id="IPR009061">
    <property type="entry name" value="DNA-bd_dom_put_sf"/>
</dbReference>
<keyword evidence="6 15" id="KW-0436">Ligase</keyword>
<evidence type="ECO:0000256" key="1">
    <source>
        <dbReference type="ARBA" id="ARBA00004496"/>
    </source>
</evidence>
<dbReference type="PROSITE" id="PS51483">
    <property type="entry name" value="B5"/>
    <property type="match status" value="1"/>
</dbReference>
<dbReference type="Gene3D" id="3.30.70.380">
    <property type="entry name" value="Ferrodoxin-fold anticodon-binding domain"/>
    <property type="match status" value="1"/>
</dbReference>
<dbReference type="Pfam" id="PF17759">
    <property type="entry name" value="tRNA_synthFbeta"/>
    <property type="match status" value="1"/>
</dbReference>
<keyword evidence="4 15" id="KW-0963">Cytoplasm</keyword>
<dbReference type="NCBIfam" id="TIGR00472">
    <property type="entry name" value="pheT_bact"/>
    <property type="match status" value="1"/>
</dbReference>
<evidence type="ECO:0000256" key="8">
    <source>
        <dbReference type="ARBA" id="ARBA00022741"/>
    </source>
</evidence>
<evidence type="ECO:0000259" key="18">
    <source>
        <dbReference type="PROSITE" id="PS51447"/>
    </source>
</evidence>
<name>A0A109UGW2_9FIRM</name>
<evidence type="ECO:0000259" key="17">
    <source>
        <dbReference type="PROSITE" id="PS50886"/>
    </source>
</evidence>
<comment type="catalytic activity">
    <reaction evidence="14 15">
        <text>tRNA(Phe) + L-phenylalanine + ATP = L-phenylalanyl-tRNA(Phe) + AMP + diphosphate + H(+)</text>
        <dbReference type="Rhea" id="RHEA:19413"/>
        <dbReference type="Rhea" id="RHEA-COMP:9668"/>
        <dbReference type="Rhea" id="RHEA-COMP:9699"/>
        <dbReference type="ChEBI" id="CHEBI:15378"/>
        <dbReference type="ChEBI" id="CHEBI:30616"/>
        <dbReference type="ChEBI" id="CHEBI:33019"/>
        <dbReference type="ChEBI" id="CHEBI:58095"/>
        <dbReference type="ChEBI" id="CHEBI:78442"/>
        <dbReference type="ChEBI" id="CHEBI:78531"/>
        <dbReference type="ChEBI" id="CHEBI:456215"/>
        <dbReference type="EC" id="6.1.1.20"/>
    </reaction>
</comment>
<keyword evidence="7 15" id="KW-0479">Metal-binding</keyword>
<dbReference type="AlphaFoldDB" id="A0A109UGW2"/>
<dbReference type="GO" id="GO:0005524">
    <property type="term" value="F:ATP binding"/>
    <property type="evidence" value="ECO:0007669"/>
    <property type="project" value="UniProtKB-UniRule"/>
</dbReference>
<evidence type="ECO:0000256" key="2">
    <source>
        <dbReference type="ARBA" id="ARBA00008653"/>
    </source>
</evidence>
<evidence type="ECO:0000313" key="20">
    <source>
        <dbReference type="EMBL" id="AMC93271.1"/>
    </source>
</evidence>
<feature type="domain" description="B5" evidence="19">
    <location>
        <begin position="402"/>
        <end position="477"/>
    </location>
</feature>
<dbReference type="InterPro" id="IPR005121">
    <property type="entry name" value="Fdx_antiC-bd"/>
</dbReference>
<dbReference type="Gene3D" id="3.50.40.10">
    <property type="entry name" value="Phenylalanyl-trna Synthetase, Chain B, domain 3"/>
    <property type="match status" value="1"/>
</dbReference>
<comment type="subunit">
    <text evidence="3 15">Tetramer of two alpha and two beta subunits.</text>
</comment>
<keyword evidence="11 16" id="KW-0694">RNA-binding</keyword>
<keyword evidence="5 16" id="KW-0820">tRNA-binding</keyword>
<dbReference type="Gene3D" id="3.30.930.10">
    <property type="entry name" value="Bira Bifunctional Protein, Domain 2"/>
    <property type="match status" value="1"/>
</dbReference>
<keyword evidence="12 15" id="KW-0648">Protein biosynthesis</keyword>
<comment type="cofactor">
    <cofactor evidence="15">
        <name>Mg(2+)</name>
        <dbReference type="ChEBI" id="CHEBI:18420"/>
    </cofactor>
    <text evidence="15">Binds 2 magnesium ions per tetramer.</text>
</comment>
<dbReference type="GO" id="GO:0004826">
    <property type="term" value="F:phenylalanine-tRNA ligase activity"/>
    <property type="evidence" value="ECO:0007669"/>
    <property type="project" value="UniProtKB-UniRule"/>
</dbReference>
<dbReference type="Pfam" id="PF03147">
    <property type="entry name" value="FDX-ACB"/>
    <property type="match status" value="1"/>
</dbReference>
<evidence type="ECO:0000256" key="4">
    <source>
        <dbReference type="ARBA" id="ARBA00022490"/>
    </source>
</evidence>
<dbReference type="EMBL" id="CP013213">
    <property type="protein sequence ID" value="AMC93271.1"/>
    <property type="molecule type" value="Genomic_DNA"/>
</dbReference>
<accession>A0A109UGW2</accession>
<dbReference type="SUPFAM" id="SSF56037">
    <property type="entry name" value="PheT/TilS domain"/>
    <property type="match status" value="1"/>
</dbReference>
<dbReference type="InterPro" id="IPR045864">
    <property type="entry name" value="aa-tRNA-synth_II/BPL/LPL"/>
</dbReference>
<evidence type="ECO:0000256" key="3">
    <source>
        <dbReference type="ARBA" id="ARBA00011209"/>
    </source>
</evidence>
<keyword evidence="8 15" id="KW-0547">Nucleotide-binding</keyword>
<evidence type="ECO:0000256" key="6">
    <source>
        <dbReference type="ARBA" id="ARBA00022598"/>
    </source>
</evidence>
<keyword evidence="21" id="KW-1185">Reference proteome</keyword>
<dbReference type="EC" id="6.1.1.20" evidence="15"/>
<evidence type="ECO:0000256" key="15">
    <source>
        <dbReference type="HAMAP-Rule" id="MF_00283"/>
    </source>
</evidence>
<feature type="domain" description="TRNA-binding" evidence="17">
    <location>
        <begin position="39"/>
        <end position="153"/>
    </location>
</feature>
<dbReference type="InterPro" id="IPR020825">
    <property type="entry name" value="Phe-tRNA_synthase-like_B3/B4"/>
</dbReference>
<dbReference type="PROSITE" id="PS51447">
    <property type="entry name" value="FDX_ACB"/>
    <property type="match status" value="1"/>
</dbReference>
<dbReference type="InterPro" id="IPR045060">
    <property type="entry name" value="Phe-tRNA-ligase_IIc_bsu"/>
</dbReference>
<sequence length="790" mass="87322">MLISRKLLDRYVDLEGIPTLEIADALTNAGLEVEGISQLVKGTNLTVGYVETCVDHPDSDHLHVCTVNVGKEVLQIVCGAPNVAQGQTVIVALPGAVLPGITIKKSSVRGVESNGMICSLQELGVHEKFVEERFKDGIVALDKGEPGSDPRVALGLDDEIIDVSQTPNRSDFLSLFAVAHEVSALMNRKLTLPNYENAASVGSKTELTIHSDTPDCNLFIGKVINKVTIKDSPDWIKHALIGSGVKPINNVVDISNLVMLETGQPLHFYDRSFLNPLSLSVSSSISKTVTALDDKEYALELGDLVIMNGETPVGIAGIMGLGNSMIQHDTQGIVIEAARFNRVKVRKTANRFTLNTESSSRFSKPMDDLSAQKAVDRSVQLLIDYADAELIEETVVFGNTEYTPIKVSVSYNKINAYLGTNLSMDVVFNVFERLYFEPVVDEDTITCTIPSYRQDIFADVDLIEEVIRVVGYDVLGETLPLLDLTMGSLTPRQTTIRSIEKILLGLGADQINTYTLVEEAWTQGGESLENPIPLMSPISDKRTHLRTQLAPSVLDTIAYNVSRRQDNLLFFEHSKIYGNSTSYEKLAIVGTGTLNKVNWLKETVTLDFFALKGLFLSLVEQLGFQPRRFTFETKDFDETLFHPYQSASIYFDRKRIGVLGTIHPLKEKELGIKKTTLLEIYLDLLFASKKTAIKASDVRVHPTVTRDLALLCDKEVTAQALIQTIEKASRRLLLDVNVFDLFTSEKLGDQKSLAIELVLGSDHTLSETEIQTVMKDIQDKLVSNHNVSIR</sequence>
<dbReference type="GO" id="GO:0009328">
    <property type="term" value="C:phenylalanine-tRNA ligase complex"/>
    <property type="evidence" value="ECO:0007669"/>
    <property type="project" value="TreeGrafter"/>
</dbReference>
<organism evidence="20 21">
    <name type="scientific">Erysipelothrix larvae</name>
    <dbReference type="NCBI Taxonomy" id="1514105"/>
    <lineage>
        <taxon>Bacteria</taxon>
        <taxon>Bacillati</taxon>
        <taxon>Bacillota</taxon>
        <taxon>Erysipelotrichia</taxon>
        <taxon>Erysipelotrichales</taxon>
        <taxon>Erysipelotrichaceae</taxon>
        <taxon>Erysipelothrix</taxon>
    </lineage>
</organism>
<dbReference type="GO" id="GO:0000287">
    <property type="term" value="F:magnesium ion binding"/>
    <property type="evidence" value="ECO:0007669"/>
    <property type="project" value="UniProtKB-UniRule"/>
</dbReference>
<feature type="domain" description="FDX-ACB" evidence="18">
    <location>
        <begin position="699"/>
        <end position="790"/>
    </location>
</feature>
<dbReference type="InterPro" id="IPR033714">
    <property type="entry name" value="tRNA_bind_bactPheRS"/>
</dbReference>
<evidence type="ECO:0000256" key="10">
    <source>
        <dbReference type="ARBA" id="ARBA00022842"/>
    </source>
</evidence>
<dbReference type="Pfam" id="PF03484">
    <property type="entry name" value="B5"/>
    <property type="match status" value="1"/>
</dbReference>
<feature type="binding site" evidence="15">
    <location>
        <position position="464"/>
    </location>
    <ligand>
        <name>Mg(2+)</name>
        <dbReference type="ChEBI" id="CHEBI:18420"/>
        <note>shared with alpha subunit</note>
    </ligand>
</feature>
<feature type="binding site" evidence="15">
    <location>
        <position position="465"/>
    </location>
    <ligand>
        <name>Mg(2+)</name>
        <dbReference type="ChEBI" id="CHEBI:18420"/>
        <note>shared with alpha subunit</note>
    </ligand>
</feature>
<dbReference type="OrthoDB" id="9805455at2"/>
<evidence type="ECO:0000256" key="9">
    <source>
        <dbReference type="ARBA" id="ARBA00022840"/>
    </source>
</evidence>
<dbReference type="GO" id="GO:0000049">
    <property type="term" value="F:tRNA binding"/>
    <property type="evidence" value="ECO:0007669"/>
    <property type="project" value="UniProtKB-UniRule"/>
</dbReference>
<dbReference type="SMART" id="SM00873">
    <property type="entry name" value="B3_4"/>
    <property type="match status" value="1"/>
</dbReference>
<dbReference type="PROSITE" id="PS50886">
    <property type="entry name" value="TRBD"/>
    <property type="match status" value="1"/>
</dbReference>
<dbReference type="HAMAP" id="MF_00283">
    <property type="entry name" value="Phe_tRNA_synth_beta1"/>
    <property type="match status" value="1"/>
</dbReference>
<dbReference type="Pfam" id="PF03483">
    <property type="entry name" value="B3_4"/>
    <property type="match status" value="1"/>
</dbReference>
<dbReference type="InterPro" id="IPR005147">
    <property type="entry name" value="tRNA_synthase_B5-dom"/>
</dbReference>
<feature type="binding site" evidence="15">
    <location>
        <position position="455"/>
    </location>
    <ligand>
        <name>Mg(2+)</name>
        <dbReference type="ChEBI" id="CHEBI:18420"/>
        <note>shared with alpha subunit</note>
    </ligand>
</feature>
<keyword evidence="13 15" id="KW-0030">Aminoacyl-tRNA synthetase</keyword>
<dbReference type="Pfam" id="PF01588">
    <property type="entry name" value="tRNA_bind"/>
    <property type="match status" value="1"/>
</dbReference>
<dbReference type="NCBIfam" id="NF045760">
    <property type="entry name" value="YtpR"/>
    <property type="match status" value="1"/>
</dbReference>
<evidence type="ECO:0000256" key="12">
    <source>
        <dbReference type="ARBA" id="ARBA00022917"/>
    </source>
</evidence>
<comment type="similarity">
    <text evidence="2 15">Belongs to the phenylalanyl-tRNA synthetase beta subunit family. Type 1 subfamily.</text>
</comment>
<gene>
    <name evidence="15" type="primary">pheT</name>
    <name evidence="20" type="ORF">AOC36_04575</name>
</gene>
<dbReference type="KEGG" id="erl:AOC36_04575"/>
<dbReference type="PANTHER" id="PTHR10947:SF0">
    <property type="entry name" value="PHENYLALANINE--TRNA LIGASE BETA SUBUNIT"/>
    <property type="match status" value="1"/>
</dbReference>
<feature type="binding site" evidence="15">
    <location>
        <position position="461"/>
    </location>
    <ligand>
        <name>Mg(2+)</name>
        <dbReference type="ChEBI" id="CHEBI:18420"/>
        <note>shared with alpha subunit</note>
    </ligand>
</feature>
<dbReference type="CDD" id="cd02796">
    <property type="entry name" value="tRNA_bind_bactPheRS"/>
    <property type="match status" value="1"/>
</dbReference>
<evidence type="ECO:0000256" key="14">
    <source>
        <dbReference type="ARBA" id="ARBA00049255"/>
    </source>
</evidence>
<dbReference type="Gene3D" id="3.30.56.10">
    <property type="match status" value="2"/>
</dbReference>
<dbReference type="SUPFAM" id="SSF54991">
    <property type="entry name" value="Anticodon-binding domain of PheRS"/>
    <property type="match status" value="1"/>
</dbReference>